<reference evidence="8" key="1">
    <citation type="submission" date="2018-05" db="EMBL/GenBank/DDBJ databases">
        <title>Draft genome of Mucuna pruriens seed.</title>
        <authorList>
            <person name="Nnadi N.E."/>
            <person name="Vos R."/>
            <person name="Hasami M.H."/>
            <person name="Devisetty U.K."/>
            <person name="Aguiy J.C."/>
        </authorList>
    </citation>
    <scope>NUCLEOTIDE SEQUENCE [LARGE SCALE GENOMIC DNA]</scope>
    <source>
        <strain evidence="8">JCA_2017</strain>
    </source>
</reference>
<keyword evidence="3" id="KW-0540">Nuclease</keyword>
<keyword evidence="1" id="KW-0808">Transferase</keyword>
<dbReference type="InterPro" id="IPR041373">
    <property type="entry name" value="RT_RNaseH"/>
</dbReference>
<feature type="domain" description="Reverse transcriptase RNase H-like" evidence="7">
    <location>
        <begin position="23"/>
        <end position="103"/>
    </location>
</feature>
<dbReference type="SUPFAM" id="SSF56672">
    <property type="entry name" value="DNA/RNA polymerases"/>
    <property type="match status" value="1"/>
</dbReference>
<keyword evidence="2" id="KW-0548">Nucleotidyltransferase</keyword>
<dbReference type="GO" id="GO:0016787">
    <property type="term" value="F:hydrolase activity"/>
    <property type="evidence" value="ECO:0007669"/>
    <property type="project" value="UniProtKB-KW"/>
</dbReference>
<dbReference type="InterPro" id="IPR043502">
    <property type="entry name" value="DNA/RNA_pol_sf"/>
</dbReference>
<dbReference type="GO" id="GO:0004519">
    <property type="term" value="F:endonuclease activity"/>
    <property type="evidence" value="ECO:0007669"/>
    <property type="project" value="UniProtKB-KW"/>
</dbReference>
<proteinExistence type="predicted"/>
<keyword evidence="6" id="KW-0695">RNA-directed DNA polymerase</keyword>
<sequence>MHEKASNLLKYKLTNAPLHCLPNFDKALEIECDASGVGIGVESKPIAYFSEKLSGTTLKYYTFYKELYALVRTLKISQHYLWPREFIIHYDHQSLKFLKSQSEKFDLRTNPLEEGGNDRDLTNKVKGPLRDIGGHMTRSKIKMIKQSLQCLVVEIKEILEQSELEVAPK</sequence>
<evidence type="ECO:0000256" key="1">
    <source>
        <dbReference type="ARBA" id="ARBA00022679"/>
    </source>
</evidence>
<dbReference type="Proteomes" id="UP000257109">
    <property type="component" value="Unassembled WGS sequence"/>
</dbReference>
<keyword evidence="5" id="KW-0378">Hydrolase</keyword>
<evidence type="ECO:0000256" key="5">
    <source>
        <dbReference type="ARBA" id="ARBA00022801"/>
    </source>
</evidence>
<dbReference type="OrthoDB" id="1933708at2759"/>
<dbReference type="PANTHER" id="PTHR35046">
    <property type="entry name" value="ZINC KNUCKLE (CCHC-TYPE) FAMILY PROTEIN"/>
    <property type="match status" value="1"/>
</dbReference>
<evidence type="ECO:0000256" key="3">
    <source>
        <dbReference type="ARBA" id="ARBA00022722"/>
    </source>
</evidence>
<evidence type="ECO:0000313" key="8">
    <source>
        <dbReference type="EMBL" id="RDX71733.1"/>
    </source>
</evidence>
<evidence type="ECO:0000256" key="6">
    <source>
        <dbReference type="ARBA" id="ARBA00022918"/>
    </source>
</evidence>
<dbReference type="GO" id="GO:0003964">
    <property type="term" value="F:RNA-directed DNA polymerase activity"/>
    <property type="evidence" value="ECO:0007669"/>
    <property type="project" value="UniProtKB-KW"/>
</dbReference>
<evidence type="ECO:0000256" key="4">
    <source>
        <dbReference type="ARBA" id="ARBA00022759"/>
    </source>
</evidence>
<keyword evidence="4" id="KW-0255">Endonuclease</keyword>
<feature type="non-terminal residue" evidence="8">
    <location>
        <position position="1"/>
    </location>
</feature>
<organism evidence="8 9">
    <name type="scientific">Mucuna pruriens</name>
    <name type="common">Velvet bean</name>
    <name type="synonym">Dolichos pruriens</name>
    <dbReference type="NCBI Taxonomy" id="157652"/>
    <lineage>
        <taxon>Eukaryota</taxon>
        <taxon>Viridiplantae</taxon>
        <taxon>Streptophyta</taxon>
        <taxon>Embryophyta</taxon>
        <taxon>Tracheophyta</taxon>
        <taxon>Spermatophyta</taxon>
        <taxon>Magnoliopsida</taxon>
        <taxon>eudicotyledons</taxon>
        <taxon>Gunneridae</taxon>
        <taxon>Pentapetalae</taxon>
        <taxon>rosids</taxon>
        <taxon>fabids</taxon>
        <taxon>Fabales</taxon>
        <taxon>Fabaceae</taxon>
        <taxon>Papilionoideae</taxon>
        <taxon>50 kb inversion clade</taxon>
        <taxon>NPAAA clade</taxon>
        <taxon>indigoferoid/millettioid clade</taxon>
        <taxon>Phaseoleae</taxon>
        <taxon>Mucuna</taxon>
    </lineage>
</organism>
<evidence type="ECO:0000256" key="2">
    <source>
        <dbReference type="ARBA" id="ARBA00022695"/>
    </source>
</evidence>
<protein>
    <submittedName>
        <fullName evidence="8">Retrovirus-related Pol polyprotein from transposon 17.6</fullName>
    </submittedName>
</protein>
<comment type="caution">
    <text evidence="8">The sequence shown here is derived from an EMBL/GenBank/DDBJ whole genome shotgun (WGS) entry which is preliminary data.</text>
</comment>
<name>A0A371F0L5_MUCPR</name>
<evidence type="ECO:0000259" key="7">
    <source>
        <dbReference type="Pfam" id="PF17917"/>
    </source>
</evidence>
<dbReference type="EMBL" id="QJKJ01011226">
    <property type="protein sequence ID" value="RDX71733.1"/>
    <property type="molecule type" value="Genomic_DNA"/>
</dbReference>
<gene>
    <name evidence="8" type="primary">pol</name>
    <name evidence="8" type="ORF">CR513_48875</name>
</gene>
<dbReference type="Pfam" id="PF17917">
    <property type="entry name" value="RT_RNaseH"/>
    <property type="match status" value="1"/>
</dbReference>
<accession>A0A371F0L5</accession>
<evidence type="ECO:0000313" key="9">
    <source>
        <dbReference type="Proteomes" id="UP000257109"/>
    </source>
</evidence>
<dbReference type="PANTHER" id="PTHR35046:SF9">
    <property type="entry name" value="RNA-DIRECTED DNA POLYMERASE"/>
    <property type="match status" value="1"/>
</dbReference>
<dbReference type="AlphaFoldDB" id="A0A371F0L5"/>
<keyword evidence="9" id="KW-1185">Reference proteome</keyword>